<comment type="caution">
    <text evidence="9">The sequence shown here is derived from an EMBL/GenBank/DDBJ whole genome shotgun (WGS) entry which is preliminary data.</text>
</comment>
<evidence type="ECO:0000256" key="5">
    <source>
        <dbReference type="ARBA" id="ARBA00022989"/>
    </source>
</evidence>
<evidence type="ECO:0000256" key="2">
    <source>
        <dbReference type="ARBA" id="ARBA00022692"/>
    </source>
</evidence>
<dbReference type="CDD" id="cd03228">
    <property type="entry name" value="ABCC_MRP_Like"/>
    <property type="match status" value="1"/>
</dbReference>
<evidence type="ECO:0000313" key="9">
    <source>
        <dbReference type="EMBL" id="OGY83056.1"/>
    </source>
</evidence>
<dbReference type="EMBL" id="MHKD01000022">
    <property type="protein sequence ID" value="OGY83056.1"/>
    <property type="molecule type" value="Genomic_DNA"/>
</dbReference>
<dbReference type="GO" id="GO:0005524">
    <property type="term" value="F:ATP binding"/>
    <property type="evidence" value="ECO:0007669"/>
    <property type="project" value="UniProtKB-KW"/>
</dbReference>
<dbReference type="InterPro" id="IPR027417">
    <property type="entry name" value="P-loop_NTPase"/>
</dbReference>
<dbReference type="PROSITE" id="PS50893">
    <property type="entry name" value="ABC_TRANSPORTER_2"/>
    <property type="match status" value="1"/>
</dbReference>
<dbReference type="SUPFAM" id="SSF52540">
    <property type="entry name" value="P-loop containing nucleoside triphosphate hydrolases"/>
    <property type="match status" value="1"/>
</dbReference>
<feature type="compositionally biased region" description="Basic and acidic residues" evidence="7">
    <location>
        <begin position="13"/>
        <end position="34"/>
    </location>
</feature>
<keyword evidence="5" id="KW-1133">Transmembrane helix</keyword>
<dbReference type="Gene3D" id="1.20.1560.10">
    <property type="entry name" value="ABC transporter type 1, transmembrane domain"/>
    <property type="match status" value="1"/>
</dbReference>
<gene>
    <name evidence="9" type="ORF">A3F54_04475</name>
</gene>
<accession>A0A1G2B2X2</accession>
<dbReference type="SMART" id="SM00382">
    <property type="entry name" value="AAA"/>
    <property type="match status" value="1"/>
</dbReference>
<dbReference type="InterPro" id="IPR003439">
    <property type="entry name" value="ABC_transporter-like_ATP-bd"/>
</dbReference>
<dbReference type="InterPro" id="IPR017871">
    <property type="entry name" value="ABC_transporter-like_CS"/>
</dbReference>
<dbReference type="GO" id="GO:0016887">
    <property type="term" value="F:ATP hydrolysis activity"/>
    <property type="evidence" value="ECO:0007669"/>
    <property type="project" value="InterPro"/>
</dbReference>
<dbReference type="GO" id="GO:0034040">
    <property type="term" value="F:ATPase-coupled lipid transmembrane transporter activity"/>
    <property type="evidence" value="ECO:0007669"/>
    <property type="project" value="TreeGrafter"/>
</dbReference>
<evidence type="ECO:0000256" key="6">
    <source>
        <dbReference type="ARBA" id="ARBA00023136"/>
    </source>
</evidence>
<dbReference type="InterPro" id="IPR036640">
    <property type="entry name" value="ABC1_TM_sf"/>
</dbReference>
<dbReference type="InterPro" id="IPR003593">
    <property type="entry name" value="AAA+_ATPase"/>
</dbReference>
<feature type="domain" description="ABC transporter" evidence="8">
    <location>
        <begin position="572"/>
        <end position="806"/>
    </location>
</feature>
<evidence type="ECO:0000259" key="8">
    <source>
        <dbReference type="PROSITE" id="PS50893"/>
    </source>
</evidence>
<dbReference type="Gene3D" id="3.40.50.300">
    <property type="entry name" value="P-loop containing nucleotide triphosphate hydrolases"/>
    <property type="match status" value="1"/>
</dbReference>
<dbReference type="AlphaFoldDB" id="A0A1G2B2X2"/>
<feature type="region of interest" description="Disordered" evidence="7">
    <location>
        <begin position="1"/>
        <end position="41"/>
    </location>
</feature>
<evidence type="ECO:0000256" key="3">
    <source>
        <dbReference type="ARBA" id="ARBA00022741"/>
    </source>
</evidence>
<organism evidence="9 10">
    <name type="scientific">Candidatus Kerfeldbacteria bacterium RIFCSPHIGHO2_12_FULL_48_17</name>
    <dbReference type="NCBI Taxonomy" id="1798542"/>
    <lineage>
        <taxon>Bacteria</taxon>
        <taxon>Candidatus Kerfeldiibacteriota</taxon>
    </lineage>
</organism>
<dbReference type="InterPro" id="IPR039421">
    <property type="entry name" value="Type_1_exporter"/>
</dbReference>
<proteinExistence type="predicted"/>
<dbReference type="STRING" id="1798542.A3F54_04475"/>
<dbReference type="PANTHER" id="PTHR24221">
    <property type="entry name" value="ATP-BINDING CASSETTE SUB-FAMILY B"/>
    <property type="match status" value="1"/>
</dbReference>
<dbReference type="Pfam" id="PF00005">
    <property type="entry name" value="ABC_tran"/>
    <property type="match status" value="1"/>
</dbReference>
<protein>
    <recommendedName>
        <fullName evidence="8">ABC transporter domain-containing protein</fullName>
    </recommendedName>
</protein>
<evidence type="ECO:0000256" key="7">
    <source>
        <dbReference type="SAM" id="MobiDB-lite"/>
    </source>
</evidence>
<dbReference type="PANTHER" id="PTHR24221:SF653">
    <property type="entry name" value="TRANSPORT ATP-BINDING PROTEIN CYDC"/>
    <property type="match status" value="1"/>
</dbReference>
<sequence length="806" mass="90410">MKHFEAAPQPINSEERNIPEKQEDNKGNFEHFSEEQFGEEEVPKEIIERFEEIQESLIHYGRETRFLGEEDPVFEKALTEFETFAIETVLYKEGARDLDIVAVPEKGVTVKYTDKNDRTIEKEFDKAEHDFFFNMEIYADGIREYGNAKNFSNYITAIFEKYKKEDKIGPTKQEANALIEEVYNEYHQFGFSRQEIADLILVADKEGVSFFEKAGIAPEEKRQELLKTFVTNTLVGKDRAEIFEKYLTDQQRGKFYKMGAALMGIGALEGFSPHFISKAVSGSSDIKEAVFYALSAVALAGIGGFGKQKLNNMLDQYINEVMKSGLTKKISREISYLPGEKIGGDPSKVLRTAERSQEGLNRLLKDYAIINIPAIGTIITAAAQLAVKSPLLAIGTAASAPLGAMLYSWVNEKQGKLIDKAYEKQDEQTKEILKQLGAHFDTAMTGQKEKMAERLEELTHQAMEIAHEKEHLITDANFYSGMISSGTMAAISVLAKVTESMGIQIPEKAMNAIITAQLLSGNLDITLRSNMGALGYIKSMVEMEEIFNNYYYKEIVGDESRVPVEDLPNMGIELKNLSMKFNNRELLQKLNLGIKPGDFVSLQGFNGHGKSTLLKILSGYYKPTGGSVEIGGVNVQNIKKGGKHALSSRMIFLEQDPFIHPDSVAKNIAAGYPDAAKEEIGEVVKEVGLDYMLEKGQIGLDDKIDATRFSGGEKRRLAIARMLIRMRHQDTGIVIMDEPTNDLDTQARRLLLDIIRKEKTKKPDTIFLVISHEKDFMREVEKIVGNVRTILVQDGGITETTHQEQQ</sequence>
<keyword evidence="6" id="KW-0472">Membrane</keyword>
<evidence type="ECO:0000256" key="1">
    <source>
        <dbReference type="ARBA" id="ARBA00004651"/>
    </source>
</evidence>
<keyword evidence="2" id="KW-0812">Transmembrane</keyword>
<keyword evidence="4" id="KW-0067">ATP-binding</keyword>
<dbReference type="SUPFAM" id="SSF90123">
    <property type="entry name" value="ABC transporter transmembrane region"/>
    <property type="match status" value="1"/>
</dbReference>
<keyword evidence="3" id="KW-0547">Nucleotide-binding</keyword>
<evidence type="ECO:0000256" key="4">
    <source>
        <dbReference type="ARBA" id="ARBA00022840"/>
    </source>
</evidence>
<dbReference type="Proteomes" id="UP000176952">
    <property type="component" value="Unassembled WGS sequence"/>
</dbReference>
<name>A0A1G2B2X2_9BACT</name>
<comment type="subcellular location">
    <subcellularLocation>
        <location evidence="1">Cell membrane</location>
        <topology evidence="1">Multi-pass membrane protein</topology>
    </subcellularLocation>
</comment>
<dbReference type="PROSITE" id="PS00211">
    <property type="entry name" value="ABC_TRANSPORTER_1"/>
    <property type="match status" value="1"/>
</dbReference>
<dbReference type="GO" id="GO:0005886">
    <property type="term" value="C:plasma membrane"/>
    <property type="evidence" value="ECO:0007669"/>
    <property type="project" value="UniProtKB-SubCell"/>
</dbReference>
<reference evidence="9 10" key="1">
    <citation type="journal article" date="2016" name="Nat. Commun.">
        <title>Thousands of microbial genomes shed light on interconnected biogeochemical processes in an aquifer system.</title>
        <authorList>
            <person name="Anantharaman K."/>
            <person name="Brown C.T."/>
            <person name="Hug L.A."/>
            <person name="Sharon I."/>
            <person name="Castelle C.J."/>
            <person name="Probst A.J."/>
            <person name="Thomas B.C."/>
            <person name="Singh A."/>
            <person name="Wilkins M.J."/>
            <person name="Karaoz U."/>
            <person name="Brodie E.L."/>
            <person name="Williams K.H."/>
            <person name="Hubbard S.S."/>
            <person name="Banfield J.F."/>
        </authorList>
    </citation>
    <scope>NUCLEOTIDE SEQUENCE [LARGE SCALE GENOMIC DNA]</scope>
</reference>
<evidence type="ECO:0000313" key="10">
    <source>
        <dbReference type="Proteomes" id="UP000176952"/>
    </source>
</evidence>